<comment type="caution">
    <text evidence="1">The sequence shown here is derived from an EMBL/GenBank/DDBJ whole genome shotgun (WGS) entry which is preliminary data.</text>
</comment>
<protein>
    <submittedName>
        <fullName evidence="1">Uncharacterized protein</fullName>
    </submittedName>
</protein>
<sequence>MPSGVLLGCCTGSGEGPVDDGFTGGGAFLGRRVSAGCPESRKSRSDGPDRQMTVRTVRQMTVQAAPFSVKAAGSALLPVWLA</sequence>
<reference evidence="1" key="1">
    <citation type="journal article" date="2014" name="Int. J. Syst. Evol. Microbiol.">
        <title>Complete genome sequence of Corynebacterium casei LMG S-19264T (=DSM 44701T), isolated from a smear-ripened cheese.</title>
        <authorList>
            <consortium name="US DOE Joint Genome Institute (JGI-PGF)"/>
            <person name="Walter F."/>
            <person name="Albersmeier A."/>
            <person name="Kalinowski J."/>
            <person name="Ruckert C."/>
        </authorList>
    </citation>
    <scope>NUCLEOTIDE SEQUENCE</scope>
    <source>
        <strain evidence="1">JCM 4815</strain>
    </source>
</reference>
<accession>A0A918Q7U9</accession>
<dbReference type="AlphaFoldDB" id="A0A918Q7U9"/>
<organism evidence="1 2">
    <name type="scientific">Streptomyces poonensis</name>
    <dbReference type="NCBI Taxonomy" id="68255"/>
    <lineage>
        <taxon>Bacteria</taxon>
        <taxon>Bacillati</taxon>
        <taxon>Actinomycetota</taxon>
        <taxon>Actinomycetes</taxon>
        <taxon>Kitasatosporales</taxon>
        <taxon>Streptomycetaceae</taxon>
        <taxon>Streptomyces</taxon>
    </lineage>
</organism>
<name>A0A918Q7U9_9ACTN</name>
<evidence type="ECO:0000313" key="1">
    <source>
        <dbReference type="EMBL" id="GGZ35477.1"/>
    </source>
</evidence>
<evidence type="ECO:0000313" key="2">
    <source>
        <dbReference type="Proteomes" id="UP000622166"/>
    </source>
</evidence>
<reference evidence="1" key="2">
    <citation type="submission" date="2020-09" db="EMBL/GenBank/DDBJ databases">
        <authorList>
            <person name="Sun Q."/>
            <person name="Ohkuma M."/>
        </authorList>
    </citation>
    <scope>NUCLEOTIDE SEQUENCE</scope>
    <source>
        <strain evidence="1">JCM 4815</strain>
    </source>
</reference>
<proteinExistence type="predicted"/>
<dbReference type="Proteomes" id="UP000622166">
    <property type="component" value="Unassembled WGS sequence"/>
</dbReference>
<dbReference type="EMBL" id="BMVW01000018">
    <property type="protein sequence ID" value="GGZ35477.1"/>
    <property type="molecule type" value="Genomic_DNA"/>
</dbReference>
<keyword evidence="2" id="KW-1185">Reference proteome</keyword>
<gene>
    <name evidence="1" type="ORF">GCM10010365_65380</name>
</gene>